<name>A0ABP5PM15_9ACTN</name>
<evidence type="ECO:0000256" key="2">
    <source>
        <dbReference type="ARBA" id="ARBA00022801"/>
    </source>
</evidence>
<dbReference type="RefSeq" id="WP_344487361.1">
    <property type="nucleotide sequence ID" value="NZ_BAAAQX010000028.1"/>
</dbReference>
<keyword evidence="7" id="KW-1185">Reference proteome</keyword>
<feature type="signal peptide" evidence="4">
    <location>
        <begin position="1"/>
        <end position="25"/>
    </location>
</feature>
<dbReference type="EMBL" id="BAAAQX010000028">
    <property type="protein sequence ID" value="GAA2212654.1"/>
    <property type="molecule type" value="Genomic_DNA"/>
</dbReference>
<evidence type="ECO:0000256" key="3">
    <source>
        <dbReference type="SAM" id="MobiDB-lite"/>
    </source>
</evidence>
<reference evidence="7" key="1">
    <citation type="journal article" date="2019" name="Int. J. Syst. Evol. Microbiol.">
        <title>The Global Catalogue of Microorganisms (GCM) 10K type strain sequencing project: providing services to taxonomists for standard genome sequencing and annotation.</title>
        <authorList>
            <consortium name="The Broad Institute Genomics Platform"/>
            <consortium name="The Broad Institute Genome Sequencing Center for Infectious Disease"/>
            <person name="Wu L."/>
            <person name="Ma J."/>
        </authorList>
    </citation>
    <scope>NUCLEOTIDE SEQUENCE [LARGE SCALE GENOMIC DNA]</scope>
    <source>
        <strain evidence="7">JCM 16114</strain>
    </source>
</reference>
<dbReference type="InterPro" id="IPR011330">
    <property type="entry name" value="Glyco_hydro/deAcase_b/a-brl"/>
</dbReference>
<dbReference type="PROSITE" id="PS51257">
    <property type="entry name" value="PROKAR_LIPOPROTEIN"/>
    <property type="match status" value="1"/>
</dbReference>
<accession>A0ABP5PM15</accession>
<sequence length="520" mass="56380">MHKSRFFSGIALLALSASGCGLAVASPERDVVVPAEPTLIDFVDPATVIGLSTKTLTEGDSAGSRYVHINYPEFAGATALNRELRDQANRQLKSFEARTRDAEPVSPRPELNVDWQLAAASPEAVAVRLRTGEFQGESWANSTRTFWFDPHTREATGSTGLLAGRAALVRLAGLVREQLAERGDQAEEQLTEHEDQAKEQLKERRDQTEEQLKERGDQTEREGGDKFDSMAFNRRGDLVVEFDDCQVGPCSLGRVAVAVPAGRVAPLLSELGRQAQRSARENRAQGGDKPSFTPTTDPDAVSNRAGSVDCAKVKCVALTFDDGPGPYTGRLLDLLRRERARATFFVVGSNATAQPALVRRMSTEGHLVGNHTWAHRDLSKQGSSKITDTLGKTGDVVSGIIGQLPTLVRPPYGAVSQQVGNVAREMGLSLVTWDVDTDDQNGGKAGDIADRAVREAHPGAIILMHDIHRETVDAVPDILKRLRGKGYSFVTVPELYGSAGMQAGRLYRSGNELPRKQPLT</sequence>
<evidence type="ECO:0000256" key="1">
    <source>
        <dbReference type="ARBA" id="ARBA00022723"/>
    </source>
</evidence>
<keyword evidence="1" id="KW-0479">Metal-binding</keyword>
<feature type="domain" description="NodB homology" evidence="5">
    <location>
        <begin position="314"/>
        <end position="490"/>
    </location>
</feature>
<dbReference type="Gene3D" id="3.20.20.370">
    <property type="entry name" value="Glycoside hydrolase/deacetylase"/>
    <property type="match status" value="1"/>
</dbReference>
<dbReference type="Proteomes" id="UP001499843">
    <property type="component" value="Unassembled WGS sequence"/>
</dbReference>
<dbReference type="PANTHER" id="PTHR10587">
    <property type="entry name" value="GLYCOSYL TRANSFERASE-RELATED"/>
    <property type="match status" value="1"/>
</dbReference>
<proteinExistence type="predicted"/>
<dbReference type="Pfam" id="PF01522">
    <property type="entry name" value="Polysacc_deac_1"/>
    <property type="match status" value="1"/>
</dbReference>
<evidence type="ECO:0000256" key="4">
    <source>
        <dbReference type="SAM" id="SignalP"/>
    </source>
</evidence>
<feature type="region of interest" description="Disordered" evidence="3">
    <location>
        <begin position="272"/>
        <end position="304"/>
    </location>
</feature>
<dbReference type="InterPro" id="IPR050248">
    <property type="entry name" value="Polysacc_deacetylase_ArnD"/>
</dbReference>
<feature type="chain" id="PRO_5045077143" description="NodB homology domain-containing protein" evidence="4">
    <location>
        <begin position="26"/>
        <end position="520"/>
    </location>
</feature>
<evidence type="ECO:0000313" key="6">
    <source>
        <dbReference type="EMBL" id="GAA2212654.1"/>
    </source>
</evidence>
<feature type="region of interest" description="Disordered" evidence="3">
    <location>
        <begin position="182"/>
        <end position="229"/>
    </location>
</feature>
<organism evidence="6 7">
    <name type="scientific">Nonomuraea monospora</name>
    <dbReference type="NCBI Taxonomy" id="568818"/>
    <lineage>
        <taxon>Bacteria</taxon>
        <taxon>Bacillati</taxon>
        <taxon>Actinomycetota</taxon>
        <taxon>Actinomycetes</taxon>
        <taxon>Streptosporangiales</taxon>
        <taxon>Streptosporangiaceae</taxon>
        <taxon>Nonomuraea</taxon>
    </lineage>
</organism>
<evidence type="ECO:0000313" key="7">
    <source>
        <dbReference type="Proteomes" id="UP001499843"/>
    </source>
</evidence>
<comment type="caution">
    <text evidence="6">The sequence shown here is derived from an EMBL/GenBank/DDBJ whole genome shotgun (WGS) entry which is preliminary data.</text>
</comment>
<evidence type="ECO:0000259" key="5">
    <source>
        <dbReference type="PROSITE" id="PS51677"/>
    </source>
</evidence>
<dbReference type="InterPro" id="IPR002509">
    <property type="entry name" value="NODB_dom"/>
</dbReference>
<dbReference type="PROSITE" id="PS51677">
    <property type="entry name" value="NODB"/>
    <property type="match status" value="1"/>
</dbReference>
<gene>
    <name evidence="6" type="ORF">GCM10009850_081160</name>
</gene>
<dbReference type="SUPFAM" id="SSF88713">
    <property type="entry name" value="Glycoside hydrolase/deacetylase"/>
    <property type="match status" value="1"/>
</dbReference>
<keyword evidence="4" id="KW-0732">Signal</keyword>
<protein>
    <recommendedName>
        <fullName evidence="5">NodB homology domain-containing protein</fullName>
    </recommendedName>
</protein>
<dbReference type="PANTHER" id="PTHR10587:SF133">
    <property type="entry name" value="CHITIN DEACETYLASE 1-RELATED"/>
    <property type="match status" value="1"/>
</dbReference>
<keyword evidence="2" id="KW-0378">Hydrolase</keyword>